<proteinExistence type="inferred from homology"/>
<reference evidence="3 4" key="1">
    <citation type="submission" date="2021-01" db="EMBL/GenBank/DDBJ databases">
        <title>Whole genome shotgun sequence of Asanoa siamensis NBRC 107932.</title>
        <authorList>
            <person name="Komaki H."/>
            <person name="Tamura T."/>
        </authorList>
    </citation>
    <scope>NUCLEOTIDE SEQUENCE [LARGE SCALE GENOMIC DNA]</scope>
    <source>
        <strain evidence="3 4">NBRC 107932</strain>
    </source>
</reference>
<dbReference type="RefSeq" id="WP_203717430.1">
    <property type="nucleotide sequence ID" value="NZ_BONE01000064.1"/>
</dbReference>
<dbReference type="SUPFAM" id="SSF52038">
    <property type="entry name" value="Barstar-related"/>
    <property type="match status" value="1"/>
</dbReference>
<organism evidence="3 4">
    <name type="scientific">Asanoa siamensis</name>
    <dbReference type="NCBI Taxonomy" id="926357"/>
    <lineage>
        <taxon>Bacteria</taxon>
        <taxon>Bacillati</taxon>
        <taxon>Actinomycetota</taxon>
        <taxon>Actinomycetes</taxon>
        <taxon>Micromonosporales</taxon>
        <taxon>Micromonosporaceae</taxon>
        <taxon>Asanoa</taxon>
    </lineage>
</organism>
<dbReference type="InterPro" id="IPR000468">
    <property type="entry name" value="Barstar"/>
</dbReference>
<dbReference type="InterPro" id="IPR035905">
    <property type="entry name" value="Barstar-like_sf"/>
</dbReference>
<comment type="similarity">
    <text evidence="1">Belongs to the barstar family.</text>
</comment>
<evidence type="ECO:0000313" key="3">
    <source>
        <dbReference type="EMBL" id="GIF76557.1"/>
    </source>
</evidence>
<dbReference type="EMBL" id="BONE01000064">
    <property type="protein sequence ID" value="GIF76557.1"/>
    <property type="molecule type" value="Genomic_DNA"/>
</dbReference>
<protein>
    <recommendedName>
        <fullName evidence="2">Barstar (barnase inhibitor) domain-containing protein</fullName>
    </recommendedName>
</protein>
<name>A0ABQ4CZ47_9ACTN</name>
<accession>A0ABQ4CZ47</accession>
<comment type="caution">
    <text evidence="3">The sequence shown here is derived from an EMBL/GenBank/DDBJ whole genome shotgun (WGS) entry which is preliminary data.</text>
</comment>
<evidence type="ECO:0000259" key="2">
    <source>
        <dbReference type="Pfam" id="PF01337"/>
    </source>
</evidence>
<gene>
    <name evidence="3" type="ORF">Asi02nite_60750</name>
</gene>
<feature type="domain" description="Barstar (barnase inhibitor)" evidence="2">
    <location>
        <begin position="34"/>
        <end position="116"/>
    </location>
</feature>
<keyword evidence="4" id="KW-1185">Reference proteome</keyword>
<sequence>MTLASTVPPWVIVARPDDAEVRAALAAMTTDGVVRHLRGAHMSNPAAVFAEFADKLEFPPYFGHNWYALVDCLDDLHGSWHGRRPVVVVVESADDLATRDFFPLLVALLCEAAERANLSLDADGQPRTRPPFPLHFVFFVESPPEVARSLSSRDDLTCAVTDNRLDISATQESR</sequence>
<dbReference type="Gene3D" id="3.30.370.10">
    <property type="entry name" value="Barstar-like"/>
    <property type="match status" value="1"/>
</dbReference>
<dbReference type="Proteomes" id="UP000604117">
    <property type="component" value="Unassembled WGS sequence"/>
</dbReference>
<evidence type="ECO:0000313" key="4">
    <source>
        <dbReference type="Proteomes" id="UP000604117"/>
    </source>
</evidence>
<evidence type="ECO:0000256" key="1">
    <source>
        <dbReference type="ARBA" id="ARBA00006845"/>
    </source>
</evidence>
<dbReference type="Pfam" id="PF01337">
    <property type="entry name" value="Barstar"/>
    <property type="match status" value="1"/>
</dbReference>